<organism evidence="2 3">
    <name type="scientific">Larinioides sclopetarius</name>
    <dbReference type="NCBI Taxonomy" id="280406"/>
    <lineage>
        <taxon>Eukaryota</taxon>
        <taxon>Metazoa</taxon>
        <taxon>Ecdysozoa</taxon>
        <taxon>Arthropoda</taxon>
        <taxon>Chelicerata</taxon>
        <taxon>Arachnida</taxon>
        <taxon>Araneae</taxon>
        <taxon>Araneomorphae</taxon>
        <taxon>Entelegynae</taxon>
        <taxon>Araneoidea</taxon>
        <taxon>Araneidae</taxon>
        <taxon>Larinioides</taxon>
    </lineage>
</organism>
<name>A0AAV1ZW65_9ARAC</name>
<dbReference type="InterPro" id="IPR036036">
    <property type="entry name" value="SOCS_box-like_dom_sf"/>
</dbReference>
<dbReference type="SUPFAM" id="SSF158235">
    <property type="entry name" value="SOCS box-like"/>
    <property type="match status" value="1"/>
</dbReference>
<feature type="domain" description="SOCS box" evidence="1">
    <location>
        <begin position="353"/>
        <end position="394"/>
    </location>
</feature>
<evidence type="ECO:0000313" key="2">
    <source>
        <dbReference type="EMBL" id="CAL1275957.1"/>
    </source>
</evidence>
<dbReference type="GO" id="GO:0035556">
    <property type="term" value="P:intracellular signal transduction"/>
    <property type="evidence" value="ECO:0007669"/>
    <property type="project" value="InterPro"/>
</dbReference>
<dbReference type="CDD" id="cd03587">
    <property type="entry name" value="SOCS"/>
    <property type="match status" value="1"/>
</dbReference>
<sequence length="394" mass="46423">MNDPLKRSCSNFSIDKLATEKLLWNRWADMNSLAYLNIIDYQDKMKYSETIPWFNVPYTDEEIRKYSQVNVYMAYQPYILNKIAVSDNILVSQLIRGMLHVCNLYSVVFDSDRKTLFYIDVIHRLYEKKFDDPVAFLNLWNSFCGNSKETKINVLGSLVDRRQDKKSTIILSYILKIAQAAQFNFWGMWFKETEEDYLCFCPVTIALLKGNVDHLAMLLQYGFEQNPGRVAIYDKYYHHMHNPVYSWLKAPLEERNPGRNAVVTEVLLFLIQILKIKSKSKLRSLAKCFRLLWSLNAVPFVTESELMDEIYRRFQDPPRGLRYRSFPYTCRQFINLVGCYDKVKPQGSTEDIQPRSLQQFCKYSIRKTLVRSYNLPQGIKKLPLPKKLQGFLDV</sequence>
<dbReference type="EMBL" id="CAXIEN010000089">
    <property type="protein sequence ID" value="CAL1275957.1"/>
    <property type="molecule type" value="Genomic_DNA"/>
</dbReference>
<reference evidence="2 3" key="1">
    <citation type="submission" date="2024-04" db="EMBL/GenBank/DDBJ databases">
        <authorList>
            <person name="Rising A."/>
            <person name="Reimegard J."/>
            <person name="Sonavane S."/>
            <person name="Akerstrom W."/>
            <person name="Nylinder S."/>
            <person name="Hedman E."/>
            <person name="Kallberg Y."/>
        </authorList>
    </citation>
    <scope>NUCLEOTIDE SEQUENCE [LARGE SCALE GENOMIC DNA]</scope>
</reference>
<dbReference type="Pfam" id="PF07525">
    <property type="entry name" value="SOCS_box"/>
    <property type="match status" value="1"/>
</dbReference>
<comment type="caution">
    <text evidence="2">The sequence shown here is derived from an EMBL/GenBank/DDBJ whole genome shotgun (WGS) entry which is preliminary data.</text>
</comment>
<dbReference type="PROSITE" id="PS50225">
    <property type="entry name" value="SOCS"/>
    <property type="match status" value="1"/>
</dbReference>
<gene>
    <name evidence="2" type="ORF">LARSCL_LOCUS8397</name>
</gene>
<dbReference type="AlphaFoldDB" id="A0AAV1ZW65"/>
<evidence type="ECO:0000313" key="3">
    <source>
        <dbReference type="Proteomes" id="UP001497382"/>
    </source>
</evidence>
<accession>A0AAV1ZW65</accession>
<keyword evidence="3" id="KW-1185">Reference proteome</keyword>
<dbReference type="Proteomes" id="UP001497382">
    <property type="component" value="Unassembled WGS sequence"/>
</dbReference>
<protein>
    <recommendedName>
        <fullName evidence="1">SOCS box domain-containing protein</fullName>
    </recommendedName>
</protein>
<evidence type="ECO:0000259" key="1">
    <source>
        <dbReference type="PROSITE" id="PS50225"/>
    </source>
</evidence>
<proteinExistence type="predicted"/>
<dbReference type="InterPro" id="IPR001496">
    <property type="entry name" value="SOCS_box"/>
</dbReference>